<organism evidence="1 2">
    <name type="scientific">Hibiscus sabdariffa</name>
    <name type="common">roselle</name>
    <dbReference type="NCBI Taxonomy" id="183260"/>
    <lineage>
        <taxon>Eukaryota</taxon>
        <taxon>Viridiplantae</taxon>
        <taxon>Streptophyta</taxon>
        <taxon>Embryophyta</taxon>
        <taxon>Tracheophyta</taxon>
        <taxon>Spermatophyta</taxon>
        <taxon>Magnoliopsida</taxon>
        <taxon>eudicotyledons</taxon>
        <taxon>Gunneridae</taxon>
        <taxon>Pentapetalae</taxon>
        <taxon>rosids</taxon>
        <taxon>malvids</taxon>
        <taxon>Malvales</taxon>
        <taxon>Malvaceae</taxon>
        <taxon>Malvoideae</taxon>
        <taxon>Hibiscus</taxon>
    </lineage>
</organism>
<keyword evidence="2" id="KW-1185">Reference proteome</keyword>
<dbReference type="Proteomes" id="UP001396334">
    <property type="component" value="Unassembled WGS sequence"/>
</dbReference>
<proteinExistence type="predicted"/>
<dbReference type="EMBL" id="JBBPBN010000001">
    <property type="protein sequence ID" value="KAK9047509.1"/>
    <property type="molecule type" value="Genomic_DNA"/>
</dbReference>
<protein>
    <submittedName>
        <fullName evidence="1">Uncharacterized protein</fullName>
    </submittedName>
</protein>
<reference evidence="1 2" key="1">
    <citation type="journal article" date="2024" name="G3 (Bethesda)">
        <title>Genome assembly of Hibiscus sabdariffa L. provides insights into metabolisms of medicinal natural products.</title>
        <authorList>
            <person name="Kim T."/>
        </authorList>
    </citation>
    <scope>NUCLEOTIDE SEQUENCE [LARGE SCALE GENOMIC DNA]</scope>
    <source>
        <strain evidence="1">TK-2024</strain>
        <tissue evidence="1">Old leaves</tissue>
    </source>
</reference>
<accession>A0ABR2UDK0</accession>
<evidence type="ECO:0000313" key="1">
    <source>
        <dbReference type="EMBL" id="KAK9047509.1"/>
    </source>
</evidence>
<evidence type="ECO:0000313" key="2">
    <source>
        <dbReference type="Proteomes" id="UP001396334"/>
    </source>
</evidence>
<comment type="caution">
    <text evidence="1">The sequence shown here is derived from an EMBL/GenBank/DDBJ whole genome shotgun (WGS) entry which is preliminary data.</text>
</comment>
<gene>
    <name evidence="1" type="ORF">V6N11_053349</name>
</gene>
<sequence length="86" mass="9316">MQVGIGEADPGRLQMLVRLSHCSVKCIVALTKLTNGLNNFMKDLRSQTANETVATEKGLDKGKGTELTVTEFVKNPEKGRGPDISQ</sequence>
<name>A0ABR2UDK0_9ROSI</name>